<keyword evidence="4" id="KW-1185">Reference proteome</keyword>
<dbReference type="Gramene" id="arahy.Tifrunner.gnm2.ann2.Ah01g073400.1">
    <property type="protein sequence ID" value="arahy.Tifrunner.gnm2.ann2.Ah01g073400.1-CDS-1"/>
    <property type="gene ID" value="arahy.Tifrunner.gnm2.ann2.Ah01g073400"/>
</dbReference>
<evidence type="ECO:0000256" key="2">
    <source>
        <dbReference type="SAM" id="SignalP"/>
    </source>
</evidence>
<dbReference type="PANTHER" id="PTHR33512:SF10">
    <property type="entry name" value="PLANT_F17O14-7 PROTEIN"/>
    <property type="match status" value="1"/>
</dbReference>
<proteinExistence type="predicted"/>
<protein>
    <submittedName>
        <fullName evidence="3">Uncharacterized protein</fullName>
    </submittedName>
</protein>
<sequence>MRVITSFISVFFTFSFLLLIPLSTPQVLHDSSSSNNVATISPRTLDAILQDCAFKALIKPKTGTPYDAQVPKNLSGVSVSALRLRSGSLRNRGFKSYKEFQIPIGVLEQPYVKRLVLVYHNLGNLSENFYPLPGYSYLAPVLGLLAYSGANLTGQDLPELNLVTSDNSILINFKDVKKFPIGLVPKCVFFDLHGSVQFDILLPGNVCFTTEQGHFSIVVESSKIAPSPEPAAVAANFGDEHNHHHGGNKDMSKVWIIVASVFGGCIVFIILSLLIVRVKRAKRSMRIQQLEFAAESDETLHMASIGGTKAPLAVGTRTRPMIENDYIP</sequence>
<comment type="caution">
    <text evidence="3">The sequence shown here is derived from an EMBL/GenBank/DDBJ whole genome shotgun (WGS) entry which is preliminary data.</text>
</comment>
<keyword evidence="2" id="KW-0732">Signal</keyword>
<keyword evidence="1" id="KW-0472">Membrane</keyword>
<dbReference type="STRING" id="3818.A0A445EV60"/>
<dbReference type="AlphaFoldDB" id="A0A445EV60"/>
<feature type="signal peptide" evidence="2">
    <location>
        <begin position="1"/>
        <end position="25"/>
    </location>
</feature>
<evidence type="ECO:0000256" key="1">
    <source>
        <dbReference type="SAM" id="Phobius"/>
    </source>
</evidence>
<feature type="chain" id="PRO_5019440316" evidence="2">
    <location>
        <begin position="26"/>
        <end position="328"/>
    </location>
</feature>
<organism evidence="3 4">
    <name type="scientific">Arachis hypogaea</name>
    <name type="common">Peanut</name>
    <dbReference type="NCBI Taxonomy" id="3818"/>
    <lineage>
        <taxon>Eukaryota</taxon>
        <taxon>Viridiplantae</taxon>
        <taxon>Streptophyta</taxon>
        <taxon>Embryophyta</taxon>
        <taxon>Tracheophyta</taxon>
        <taxon>Spermatophyta</taxon>
        <taxon>Magnoliopsida</taxon>
        <taxon>eudicotyledons</taxon>
        <taxon>Gunneridae</taxon>
        <taxon>Pentapetalae</taxon>
        <taxon>rosids</taxon>
        <taxon>fabids</taxon>
        <taxon>Fabales</taxon>
        <taxon>Fabaceae</taxon>
        <taxon>Papilionoideae</taxon>
        <taxon>50 kb inversion clade</taxon>
        <taxon>dalbergioids sensu lato</taxon>
        <taxon>Dalbergieae</taxon>
        <taxon>Pterocarpus clade</taxon>
        <taxon>Arachis</taxon>
    </lineage>
</organism>
<gene>
    <name evidence="3" type="ORF">Ahy_A01g004212</name>
</gene>
<keyword evidence="1" id="KW-0812">Transmembrane</keyword>
<reference evidence="3 4" key="1">
    <citation type="submission" date="2019-01" db="EMBL/GenBank/DDBJ databases">
        <title>Sequencing of cultivated peanut Arachis hypogaea provides insights into genome evolution and oil improvement.</title>
        <authorList>
            <person name="Chen X."/>
        </authorList>
    </citation>
    <scope>NUCLEOTIDE SEQUENCE [LARGE SCALE GENOMIC DNA]</scope>
    <source>
        <strain evidence="4">cv. Fuhuasheng</strain>
        <tissue evidence="3">Leaves</tissue>
    </source>
</reference>
<evidence type="ECO:0000313" key="4">
    <source>
        <dbReference type="Proteomes" id="UP000289738"/>
    </source>
</evidence>
<dbReference type="OrthoDB" id="1925347at2759"/>
<dbReference type="GO" id="GO:0016020">
    <property type="term" value="C:membrane"/>
    <property type="evidence" value="ECO:0007669"/>
    <property type="project" value="TreeGrafter"/>
</dbReference>
<evidence type="ECO:0000313" key="3">
    <source>
        <dbReference type="EMBL" id="RYR79394.1"/>
    </source>
</evidence>
<name>A0A445EV60_ARAHY</name>
<dbReference type="Pfam" id="PF06697">
    <property type="entry name" value="DUF1191"/>
    <property type="match status" value="1"/>
</dbReference>
<dbReference type="InterPro" id="IPR010605">
    <property type="entry name" value="DUF1191"/>
</dbReference>
<accession>A0A445EV60</accession>
<keyword evidence="1" id="KW-1133">Transmembrane helix</keyword>
<feature type="transmembrane region" description="Helical" evidence="1">
    <location>
        <begin position="254"/>
        <end position="276"/>
    </location>
</feature>
<dbReference type="Proteomes" id="UP000289738">
    <property type="component" value="Chromosome A01"/>
</dbReference>
<dbReference type="PANTHER" id="PTHR33512">
    <property type="entry name" value="PROTEIN, PUTATIVE (DUF1191)-RELATED"/>
    <property type="match status" value="1"/>
</dbReference>
<dbReference type="EMBL" id="SDMP01000001">
    <property type="protein sequence ID" value="RYR79394.1"/>
    <property type="molecule type" value="Genomic_DNA"/>
</dbReference>